<comment type="similarity">
    <text evidence="1">Belongs to the CcdB toxin family.</text>
</comment>
<evidence type="ECO:0000256" key="6">
    <source>
        <dbReference type="ARBA" id="ARBA00029628"/>
    </source>
</evidence>
<protein>
    <recommendedName>
        <fullName evidence="2">Toxin CcdB</fullName>
    </recommendedName>
    <alternativeName>
        <fullName evidence="7">Cytotoxic protein CcdB</fullName>
    </alternativeName>
    <alternativeName>
        <fullName evidence="6">Protein LetD</fullName>
    </alternativeName>
</protein>
<sequence length="99" mass="10928">MAKFQVWHSRNGGPLLLECQADLLEHLSTRLVVPLLPLAEAPKPAARLNPVFAIDSAPYVMMTDWAATVETRDLGEPVTSLIDHRYEIGNALDMLVTGF</sequence>
<evidence type="ECO:0000256" key="2">
    <source>
        <dbReference type="ARBA" id="ARBA00015075"/>
    </source>
</evidence>
<proteinExistence type="inferred from homology"/>
<dbReference type="SUPFAM" id="SSF50118">
    <property type="entry name" value="Cell growth inhibitor/plasmid maintenance toxic component"/>
    <property type="match status" value="1"/>
</dbReference>
<comment type="caution">
    <text evidence="8">The sequence shown here is derived from an EMBL/GenBank/DDBJ whole genome shotgun (WGS) entry which is preliminary data.</text>
</comment>
<evidence type="ECO:0000256" key="5">
    <source>
        <dbReference type="ARBA" id="ARBA00023163"/>
    </source>
</evidence>
<gene>
    <name evidence="8" type="ORF">POM99_16445</name>
</gene>
<dbReference type="InterPro" id="IPR011067">
    <property type="entry name" value="Plasmid_toxin/cell-grow_inhib"/>
</dbReference>
<dbReference type="Gene3D" id="2.30.30.110">
    <property type="match status" value="1"/>
</dbReference>
<dbReference type="InterPro" id="IPR002712">
    <property type="entry name" value="CcdB"/>
</dbReference>
<evidence type="ECO:0000313" key="9">
    <source>
        <dbReference type="Proteomes" id="UP001222770"/>
    </source>
</evidence>
<reference evidence="8 9" key="1">
    <citation type="submission" date="2023-03" db="EMBL/GenBank/DDBJ databases">
        <title>Novosphingobium cyanobacteriorum sp. nov., isolated from a eutrophic reservoir during the Microcystis bloom period.</title>
        <authorList>
            <person name="Kang M."/>
            <person name="Le V."/>
            <person name="Ko S.-R."/>
            <person name="Lee S.-A."/>
            <person name="Ahn C.-Y."/>
        </authorList>
    </citation>
    <scope>NUCLEOTIDE SEQUENCE [LARGE SCALE GENOMIC DNA]</scope>
    <source>
        <strain evidence="8 9">HBC54</strain>
    </source>
</reference>
<accession>A0ABT6CNX2</accession>
<evidence type="ECO:0000256" key="1">
    <source>
        <dbReference type="ARBA" id="ARBA00005230"/>
    </source>
</evidence>
<name>A0ABT6CNX2_9SPHN</name>
<keyword evidence="5" id="KW-0804">Transcription</keyword>
<dbReference type="RefSeq" id="WP_277279574.1">
    <property type="nucleotide sequence ID" value="NZ_JAROCY010000017.1"/>
</dbReference>
<keyword evidence="4" id="KW-0805">Transcription regulation</keyword>
<dbReference type="Pfam" id="PF01845">
    <property type="entry name" value="CcdB"/>
    <property type="match status" value="1"/>
</dbReference>
<dbReference type="Proteomes" id="UP001222770">
    <property type="component" value="Unassembled WGS sequence"/>
</dbReference>
<evidence type="ECO:0000256" key="3">
    <source>
        <dbReference type="ARBA" id="ARBA00022491"/>
    </source>
</evidence>
<evidence type="ECO:0000256" key="7">
    <source>
        <dbReference type="ARBA" id="ARBA00033135"/>
    </source>
</evidence>
<dbReference type="EMBL" id="JAROCY010000017">
    <property type="protein sequence ID" value="MDF8334800.1"/>
    <property type="molecule type" value="Genomic_DNA"/>
</dbReference>
<keyword evidence="9" id="KW-1185">Reference proteome</keyword>
<keyword evidence="3" id="KW-0678">Repressor</keyword>
<evidence type="ECO:0000313" key="8">
    <source>
        <dbReference type="EMBL" id="MDF8334800.1"/>
    </source>
</evidence>
<evidence type="ECO:0000256" key="4">
    <source>
        <dbReference type="ARBA" id="ARBA00023015"/>
    </source>
</evidence>
<organism evidence="8 9">
    <name type="scientific">Novosphingobium cyanobacteriorum</name>
    <dbReference type="NCBI Taxonomy" id="3024215"/>
    <lineage>
        <taxon>Bacteria</taxon>
        <taxon>Pseudomonadati</taxon>
        <taxon>Pseudomonadota</taxon>
        <taxon>Alphaproteobacteria</taxon>
        <taxon>Sphingomonadales</taxon>
        <taxon>Sphingomonadaceae</taxon>
        <taxon>Novosphingobium</taxon>
    </lineage>
</organism>